<reference evidence="1 2" key="1">
    <citation type="submission" date="2020-08" db="EMBL/GenBank/DDBJ databases">
        <title>Genomic Encyclopedia of Type Strains, Phase IV (KMG-IV): sequencing the most valuable type-strain genomes for metagenomic binning, comparative biology and taxonomic classification.</title>
        <authorList>
            <person name="Goeker M."/>
        </authorList>
    </citation>
    <scope>NUCLEOTIDE SEQUENCE [LARGE SCALE GENOMIC DNA]</scope>
    <source>
        <strain evidence="1 2">DSM 17976</strain>
    </source>
</reference>
<gene>
    <name evidence="1" type="ORF">FHS57_004746</name>
</gene>
<evidence type="ECO:0000313" key="2">
    <source>
        <dbReference type="Proteomes" id="UP000541352"/>
    </source>
</evidence>
<comment type="caution">
    <text evidence="1">The sequence shown here is derived from an EMBL/GenBank/DDBJ whole genome shotgun (WGS) entry which is preliminary data.</text>
</comment>
<dbReference type="AlphaFoldDB" id="A0A7W5ZPT6"/>
<sequence length="123" mass="14584">MKKTYQTLTLEQKRLLAKELYDYHDSIVQTQIMSEYSEKYNVGHRTFKEQIAERRQMKESQAQFVIESLIPHTSQLGIRELFRRLFDAEPEAFGYIIDAADALALEESESLFNRWKHKKLLPS</sequence>
<protein>
    <submittedName>
        <fullName evidence="1">Uncharacterized protein</fullName>
    </submittedName>
</protein>
<keyword evidence="2" id="KW-1185">Reference proteome</keyword>
<name>A0A7W5ZPT6_9BACT</name>
<accession>A0A7W5ZPT6</accession>
<organism evidence="1 2">
    <name type="scientific">Runella defluvii</name>
    <dbReference type="NCBI Taxonomy" id="370973"/>
    <lineage>
        <taxon>Bacteria</taxon>
        <taxon>Pseudomonadati</taxon>
        <taxon>Bacteroidota</taxon>
        <taxon>Cytophagia</taxon>
        <taxon>Cytophagales</taxon>
        <taxon>Spirosomataceae</taxon>
        <taxon>Runella</taxon>
    </lineage>
</organism>
<evidence type="ECO:0000313" key="1">
    <source>
        <dbReference type="EMBL" id="MBB3840726.1"/>
    </source>
</evidence>
<dbReference type="Proteomes" id="UP000541352">
    <property type="component" value="Unassembled WGS sequence"/>
</dbReference>
<dbReference type="RefSeq" id="WP_183977886.1">
    <property type="nucleotide sequence ID" value="NZ_JACIBY010000012.1"/>
</dbReference>
<dbReference type="EMBL" id="JACIBY010000012">
    <property type="protein sequence ID" value="MBB3840726.1"/>
    <property type="molecule type" value="Genomic_DNA"/>
</dbReference>
<proteinExistence type="predicted"/>